<dbReference type="GO" id="GO:0004559">
    <property type="term" value="F:alpha-mannosidase activity"/>
    <property type="evidence" value="ECO:0007669"/>
    <property type="project" value="InterPro"/>
</dbReference>
<dbReference type="SMART" id="SM00872">
    <property type="entry name" value="Alpha-mann_mid"/>
    <property type="match status" value="1"/>
</dbReference>
<dbReference type="InterPro" id="IPR027291">
    <property type="entry name" value="Glyco_hydro_38_N_sf"/>
</dbReference>
<dbReference type="Gene3D" id="3.20.110.10">
    <property type="entry name" value="Glycoside hydrolase 38, N terminal domain"/>
    <property type="match status" value="1"/>
</dbReference>
<keyword evidence="4" id="KW-0326">Glycosidase</keyword>
<dbReference type="Pfam" id="PF07748">
    <property type="entry name" value="Glyco_hydro_38C"/>
    <property type="match status" value="1"/>
</dbReference>
<gene>
    <name evidence="6" type="ORF">LKD75_17310</name>
</gene>
<evidence type="ECO:0000256" key="4">
    <source>
        <dbReference type="ARBA" id="ARBA00023295"/>
    </source>
</evidence>
<evidence type="ECO:0000256" key="3">
    <source>
        <dbReference type="ARBA" id="ARBA00022801"/>
    </source>
</evidence>
<evidence type="ECO:0000256" key="2">
    <source>
        <dbReference type="ARBA" id="ARBA00022723"/>
    </source>
</evidence>
<protein>
    <submittedName>
        <fullName evidence="6">Alpha-mannosidase</fullName>
    </submittedName>
</protein>
<comment type="caution">
    <text evidence="6">The sequence shown here is derived from an EMBL/GenBank/DDBJ whole genome shotgun (WGS) entry which is preliminary data.</text>
</comment>
<keyword evidence="7" id="KW-1185">Reference proteome</keyword>
<dbReference type="GO" id="GO:0009313">
    <property type="term" value="P:oligosaccharide catabolic process"/>
    <property type="evidence" value="ECO:0007669"/>
    <property type="project" value="TreeGrafter"/>
</dbReference>
<organism evidence="6 7">
    <name type="scientific">Waltera acetigignens</name>
    <dbReference type="NCBI Taxonomy" id="2981769"/>
    <lineage>
        <taxon>Bacteria</taxon>
        <taxon>Bacillati</taxon>
        <taxon>Bacillota</taxon>
        <taxon>Clostridia</taxon>
        <taxon>Lachnospirales</taxon>
        <taxon>Lachnospiraceae</taxon>
        <taxon>Waltera</taxon>
    </lineage>
</organism>
<dbReference type="Pfam" id="PF17677">
    <property type="entry name" value="Glyco_hydro38C2"/>
    <property type="match status" value="1"/>
</dbReference>
<dbReference type="Gene3D" id="2.60.40.2220">
    <property type="match status" value="1"/>
</dbReference>
<dbReference type="GO" id="GO:0046872">
    <property type="term" value="F:metal ion binding"/>
    <property type="evidence" value="ECO:0007669"/>
    <property type="project" value="UniProtKB-KW"/>
</dbReference>
<dbReference type="InterPro" id="IPR028995">
    <property type="entry name" value="Glyco_hydro_57/38_cen_sf"/>
</dbReference>
<dbReference type="FunFam" id="1.20.1270.50:FF:000004">
    <property type="entry name" value="alpha-mannosidase 2C1 isoform X1"/>
    <property type="match status" value="1"/>
</dbReference>
<dbReference type="RefSeq" id="WP_227734004.1">
    <property type="nucleotide sequence ID" value="NZ_JAJEPV010000073.1"/>
</dbReference>
<dbReference type="SUPFAM" id="SSF88688">
    <property type="entry name" value="Families 57/38 glycoside transferase middle domain"/>
    <property type="match status" value="1"/>
</dbReference>
<dbReference type="Pfam" id="PF01074">
    <property type="entry name" value="Glyco_hydro_38N"/>
    <property type="match status" value="1"/>
</dbReference>
<dbReference type="InterPro" id="IPR037094">
    <property type="entry name" value="Glyco_hydro_38_cen_sf"/>
</dbReference>
<sequence>MDTVRNRIKAVLEAVEQMIYSDRQPVISVKIAKADYHFEEEFHREGKDFRDFGRNETWGELDQHYFFLADVAIPEQMEGHTVRAVLNTGATDIWNTDNPQIMAYVNGRFAATLDMNHQFIILSEHAKAGETYELAFYAYSSAYAGTFTGTNFFRLELAVYREEAAGLYYDMQAVYEAADLLPEDNLSRIEGFKALERCINLLDLRRPGSAECFESMKMAAQELEGTYYADRRPNPVTVHSIGHTHIDVAWKWPLRQTRQKAVRSFETVLNLMDRYPEYRFMSSQPQLYEFVKEDAPGVFARIRERIKEGRWEAEGAMWLEPDCNISSGESLIRHIIYGRRFFEQELGAEKNEVLWLPDVFGYSAALPQILQKSGIPYFMTTKIGWNEFNRFPHDTFLWKGIDGTEVLTHLITTRNYQKPGDLKMVGNHSTTYNGLQNASQLMGTWQRYQDKDVSTEVLTCYGYGDGGGGPTEEMLEQSRRLEHSIVECPAARQTGVKEFFHILEDKMDKKRLAVWDGELYLEFHRGTYTSMAQNKKYNRKAEFKNGETELYAAMASLLDQKYLYPQEQLEHSWKLLLLNQFHDILPGSSIKEVYEDSAAQYEEIFAADEEMMKTAKKSIREKLFRYRAEKNEEVCAVWNPLSFARTALIRNAEGSWQKITAGPSGVTVCRAVSSGKDNCFTELVMEENGRPVSFKTPYFTVRFDANAEITSLVDIREDRELIQKGRMGNRLTVYEDRPAEFDAWNIDEGYLEKSWDVIDVEEFKVLENGPETAALHVRRRFQDSMIEQTIRFYRHTARIDFQTRVDWQEHQQLLRVSFPVDVLAHEADYEIQFGNVKRPTHKNTSWDRARFEVCAHKWADLSEPGYGVALMNDCKYGYDVHEGVMGLTLIKSGIFPNPDADQGQHEFTYALFPHQGDFRKGSVVREAYDLNCPMAWEKVQGIYEDSFSMLQIAEENVMADTVKAAEDGNGIIVRIYETWGMRTKVHVNFPLAPDAQVTVCDCMENFSGVENADMTRAQDGWSFTMKPYEIKTLRIVNEKK</sequence>
<dbReference type="FunFam" id="3.20.110.10:FF:000002">
    <property type="entry name" value="alpha-mannosidase 2C1 isoform X1"/>
    <property type="match status" value="1"/>
</dbReference>
<dbReference type="PANTHER" id="PTHR46017:SF1">
    <property type="entry name" value="ALPHA-MANNOSIDASE 2C1"/>
    <property type="match status" value="1"/>
</dbReference>
<dbReference type="InterPro" id="IPR000602">
    <property type="entry name" value="Glyco_hydro_38_N"/>
</dbReference>
<evidence type="ECO:0000313" key="7">
    <source>
        <dbReference type="Proteomes" id="UP001197795"/>
    </source>
</evidence>
<keyword evidence="2" id="KW-0479">Metal-binding</keyword>
<dbReference type="CDD" id="cd10789">
    <property type="entry name" value="GH38N_AMII_ER_cytosolic"/>
    <property type="match status" value="1"/>
</dbReference>
<dbReference type="GO" id="GO:0030246">
    <property type="term" value="F:carbohydrate binding"/>
    <property type="evidence" value="ECO:0007669"/>
    <property type="project" value="InterPro"/>
</dbReference>
<dbReference type="Gene3D" id="2.70.98.30">
    <property type="entry name" value="Golgi alpha-mannosidase II, domain 4"/>
    <property type="match status" value="1"/>
</dbReference>
<dbReference type="AlphaFoldDB" id="A0AAE3A1B2"/>
<dbReference type="GO" id="GO:0006013">
    <property type="term" value="P:mannose metabolic process"/>
    <property type="evidence" value="ECO:0007669"/>
    <property type="project" value="InterPro"/>
</dbReference>
<dbReference type="PANTHER" id="PTHR46017">
    <property type="entry name" value="ALPHA-MANNOSIDASE 2C1"/>
    <property type="match status" value="1"/>
</dbReference>
<evidence type="ECO:0000259" key="5">
    <source>
        <dbReference type="SMART" id="SM00872"/>
    </source>
</evidence>
<dbReference type="FunFam" id="2.70.98.30:FF:000010">
    <property type="entry name" value="Cytosolic alpha-mannosidase"/>
    <property type="match status" value="1"/>
</dbReference>
<dbReference type="Gene3D" id="1.20.1270.50">
    <property type="entry name" value="Glycoside hydrolase family 38, central domain"/>
    <property type="match status" value="1"/>
</dbReference>
<feature type="domain" description="Glycoside hydrolase family 38 central" evidence="5">
    <location>
        <begin position="522"/>
        <end position="601"/>
    </location>
</feature>
<dbReference type="EMBL" id="JAJEPV010000073">
    <property type="protein sequence ID" value="MCC2121316.1"/>
    <property type="molecule type" value="Genomic_DNA"/>
</dbReference>
<keyword evidence="3" id="KW-0378">Hydrolase</keyword>
<dbReference type="SUPFAM" id="SSF74650">
    <property type="entry name" value="Galactose mutarotase-like"/>
    <property type="match status" value="1"/>
</dbReference>
<dbReference type="InterPro" id="IPR041147">
    <property type="entry name" value="GH38_C"/>
</dbReference>
<comment type="similarity">
    <text evidence="1">Belongs to the glycosyl hydrolase 38 family.</text>
</comment>
<reference evidence="6 7" key="1">
    <citation type="submission" date="2021-10" db="EMBL/GenBank/DDBJ databases">
        <title>Anaerobic single-cell dispensing facilitates the cultivation of human gut bacteria.</title>
        <authorList>
            <person name="Afrizal A."/>
        </authorList>
    </citation>
    <scope>NUCLEOTIDE SEQUENCE [LARGE SCALE GENOMIC DNA]</scope>
    <source>
        <strain evidence="6 7">CLA-AA-H273</strain>
    </source>
</reference>
<dbReference type="InterPro" id="IPR015341">
    <property type="entry name" value="Glyco_hydro_38_cen"/>
</dbReference>
<evidence type="ECO:0000313" key="6">
    <source>
        <dbReference type="EMBL" id="MCC2121316.1"/>
    </source>
</evidence>
<name>A0AAE3A1B2_9FIRM</name>
<dbReference type="InterPro" id="IPR011330">
    <property type="entry name" value="Glyco_hydro/deAcase_b/a-brl"/>
</dbReference>
<evidence type="ECO:0000256" key="1">
    <source>
        <dbReference type="ARBA" id="ARBA00009792"/>
    </source>
</evidence>
<dbReference type="Pfam" id="PF09261">
    <property type="entry name" value="Alpha-mann_mid"/>
    <property type="match status" value="1"/>
</dbReference>
<dbReference type="SUPFAM" id="SSF88713">
    <property type="entry name" value="Glycoside hydrolase/deacetylase"/>
    <property type="match status" value="1"/>
</dbReference>
<accession>A0AAE3A1B2</accession>
<dbReference type="InterPro" id="IPR011682">
    <property type="entry name" value="Glyco_hydro_38_C"/>
</dbReference>
<dbReference type="Proteomes" id="UP001197795">
    <property type="component" value="Unassembled WGS sequence"/>
</dbReference>
<proteinExistence type="inferred from homology"/>
<dbReference type="InterPro" id="IPR011013">
    <property type="entry name" value="Gal_mutarotase_sf_dom"/>
</dbReference>